<name>A0A1Y1IVV0_KLENI</name>
<accession>A0A1Y1IVV0</accession>
<evidence type="ECO:0000313" key="1">
    <source>
        <dbReference type="EMBL" id="GAQ93016.1"/>
    </source>
</evidence>
<keyword evidence="2" id="KW-1185">Reference proteome</keyword>
<evidence type="ECO:0000313" key="2">
    <source>
        <dbReference type="Proteomes" id="UP000054558"/>
    </source>
</evidence>
<dbReference type="Proteomes" id="UP000054558">
    <property type="component" value="Unassembled WGS sequence"/>
</dbReference>
<protein>
    <submittedName>
        <fullName evidence="1">Uncharacterized protein</fullName>
    </submittedName>
</protein>
<proteinExistence type="predicted"/>
<dbReference type="EMBL" id="DF238200">
    <property type="protein sequence ID" value="GAQ93016.1"/>
    <property type="molecule type" value="Genomic_DNA"/>
</dbReference>
<sequence>MLLSVCRNTRGNGGGGAGGMPRAPGSEEAGVVIGHCTRLRRVLRGDGVARDLNLCFDANRWSGLPRRSKLGKLNSWRTLLTLIGKRAGLCRVIITLAAAVGEEDPVALQKEVEKWVTIPVEPREGELDFAFDFSSIVE</sequence>
<reference evidence="1 2" key="1">
    <citation type="journal article" date="2014" name="Nat. Commun.">
        <title>Klebsormidium flaccidum genome reveals primary factors for plant terrestrial adaptation.</title>
        <authorList>
            <person name="Hori K."/>
            <person name="Maruyama F."/>
            <person name="Fujisawa T."/>
            <person name="Togashi T."/>
            <person name="Yamamoto N."/>
            <person name="Seo M."/>
            <person name="Sato S."/>
            <person name="Yamada T."/>
            <person name="Mori H."/>
            <person name="Tajima N."/>
            <person name="Moriyama T."/>
            <person name="Ikeuchi M."/>
            <person name="Watanabe M."/>
            <person name="Wada H."/>
            <person name="Kobayashi K."/>
            <person name="Saito M."/>
            <person name="Masuda T."/>
            <person name="Sasaki-Sekimoto Y."/>
            <person name="Mashiguchi K."/>
            <person name="Awai K."/>
            <person name="Shimojima M."/>
            <person name="Masuda S."/>
            <person name="Iwai M."/>
            <person name="Nobusawa T."/>
            <person name="Narise T."/>
            <person name="Kondo S."/>
            <person name="Saito H."/>
            <person name="Sato R."/>
            <person name="Murakawa M."/>
            <person name="Ihara Y."/>
            <person name="Oshima-Yamada Y."/>
            <person name="Ohtaka K."/>
            <person name="Satoh M."/>
            <person name="Sonobe K."/>
            <person name="Ishii M."/>
            <person name="Ohtani R."/>
            <person name="Kanamori-Sato M."/>
            <person name="Honoki R."/>
            <person name="Miyazaki D."/>
            <person name="Mochizuki H."/>
            <person name="Umetsu J."/>
            <person name="Higashi K."/>
            <person name="Shibata D."/>
            <person name="Kamiya Y."/>
            <person name="Sato N."/>
            <person name="Nakamura Y."/>
            <person name="Tabata S."/>
            <person name="Ida S."/>
            <person name="Kurokawa K."/>
            <person name="Ohta H."/>
        </authorList>
    </citation>
    <scope>NUCLEOTIDE SEQUENCE [LARGE SCALE GENOMIC DNA]</scope>
    <source>
        <strain evidence="1 2">NIES-2285</strain>
    </source>
</reference>
<gene>
    <name evidence="1" type="ORF">KFL_012510030</name>
</gene>
<dbReference type="AlphaFoldDB" id="A0A1Y1IVV0"/>
<organism evidence="1 2">
    <name type="scientific">Klebsormidium nitens</name>
    <name type="common">Green alga</name>
    <name type="synonym">Ulothrix nitens</name>
    <dbReference type="NCBI Taxonomy" id="105231"/>
    <lineage>
        <taxon>Eukaryota</taxon>
        <taxon>Viridiplantae</taxon>
        <taxon>Streptophyta</taxon>
        <taxon>Klebsormidiophyceae</taxon>
        <taxon>Klebsormidiales</taxon>
        <taxon>Klebsormidiaceae</taxon>
        <taxon>Klebsormidium</taxon>
    </lineage>
</organism>